<evidence type="ECO:0000313" key="2">
    <source>
        <dbReference type="Proteomes" id="UP001241537"/>
    </source>
</evidence>
<organism evidence="1 2">
    <name type="scientific">Moryella indoligenes</name>
    <dbReference type="NCBI Taxonomy" id="371674"/>
    <lineage>
        <taxon>Bacteria</taxon>
        <taxon>Bacillati</taxon>
        <taxon>Bacillota</taxon>
        <taxon>Clostridia</taxon>
        <taxon>Lachnospirales</taxon>
        <taxon>Lachnospiraceae</taxon>
        <taxon>Moryella</taxon>
    </lineage>
</organism>
<gene>
    <name evidence="1" type="ORF">J2S20_001236</name>
</gene>
<comment type="caution">
    <text evidence="1">The sequence shown here is derived from an EMBL/GenBank/DDBJ whole genome shotgun (WGS) entry which is preliminary data.</text>
</comment>
<reference evidence="1" key="1">
    <citation type="submission" date="2023-07" db="EMBL/GenBank/DDBJ databases">
        <title>Genomic Encyclopedia of Type Strains, Phase IV (KMG-IV): sequencing the most valuable type-strain genomes for metagenomic binning, comparative biology and taxonomic classification.</title>
        <authorList>
            <person name="Goeker M."/>
        </authorList>
    </citation>
    <scope>NUCLEOTIDE SEQUENCE</scope>
    <source>
        <strain evidence="1">DSM 19659</strain>
    </source>
</reference>
<name>A0AAE4AKS3_9FIRM</name>
<accession>A0AAE4AKS3</accession>
<evidence type="ECO:0000313" key="1">
    <source>
        <dbReference type="EMBL" id="MDQ0152544.1"/>
    </source>
</evidence>
<protein>
    <recommendedName>
        <fullName evidence="3">Thymidylate synthase complementing protein</fullName>
    </recommendedName>
</protein>
<dbReference type="RefSeq" id="WP_307254250.1">
    <property type="nucleotide sequence ID" value="NZ_JAUSTO010000006.1"/>
</dbReference>
<proteinExistence type="predicted"/>
<sequence>MIKLERTTVMNLENALRGARNPMNSWARTDSSYDEDGNYVLGPNDMSLAMRLRKAGTDHRKYLRQVFVSVDITAPLYWWKEYDTYKVATVANSCSTMHKIHSKPFEADDFSHDQLTEAGEKALNAMLMALEALRKEFVESKDKSAWYSMIQLLPEGYNQLRTCTLNYETLINIYFARRNHKLNEWHSFCDWILTLPYARELILGLESGIDAEGSL</sequence>
<evidence type="ECO:0008006" key="3">
    <source>
        <dbReference type="Google" id="ProtNLM"/>
    </source>
</evidence>
<dbReference type="AlphaFoldDB" id="A0AAE4AKS3"/>
<dbReference type="Proteomes" id="UP001241537">
    <property type="component" value="Unassembled WGS sequence"/>
</dbReference>
<dbReference type="EMBL" id="JAUSTO010000006">
    <property type="protein sequence ID" value="MDQ0152544.1"/>
    <property type="molecule type" value="Genomic_DNA"/>
</dbReference>
<keyword evidence="2" id="KW-1185">Reference proteome</keyword>